<dbReference type="GO" id="GO:0006508">
    <property type="term" value="P:proteolysis"/>
    <property type="evidence" value="ECO:0007669"/>
    <property type="project" value="UniProtKB-KW"/>
</dbReference>
<sequence length="472" mass="50721">MNSLLLISSSFFFFLVVARKQHVLETKEDITNHYHILQTVSFLPSSICSRSTKGHKKKGRVEVVHKHGPCSTFSKDMVKPLSVEEILSLDQNRVKSINSRLTINTDSKNNTLGTSKTTLPAKSGITIGSGNYIVTVGLGTPKKDLTLTFDTGSSLTWIQCQPCAGSCYAQQEPIFEPASSTTYSNISCTAPECSALTSATGNQPGCARSSSRCLYSATYGDGSFSVGYFGKDKLTITSEDVIEDFYLGCGQDNEGLFTGFAGLLGLGPDELSLVSQSADKYGKVFSYCLPSRPSYTGFLTFGKGVATNNVAYTPLSNVNFYGIELEAIFVGGKNLAISPTVFSRSGTIIDSGTVITRLPATAYAALRQAFRAEMTKYTLTKPLRIFDTCYDFSNTTTVTVPSISMLLGGNTRLDIPNQGILLGNEISQVCLAFAGNEDDSDVGIFGNFQHKTFEVVYDLPGGKLGFASGGCE</sequence>
<keyword evidence="4 8" id="KW-0064">Aspartyl protease</keyword>
<dbReference type="InterPro" id="IPR033121">
    <property type="entry name" value="PEPTIDASE_A1"/>
</dbReference>
<proteinExistence type="inferred from homology"/>
<dbReference type="PANTHER" id="PTHR13683:SF750">
    <property type="entry name" value="ASPARTYL PROTEASE AED1"/>
    <property type="match status" value="1"/>
</dbReference>
<evidence type="ECO:0000256" key="8">
    <source>
        <dbReference type="RuleBase" id="RU000454"/>
    </source>
</evidence>
<keyword evidence="2 8" id="KW-0645">Protease</keyword>
<dbReference type="SUPFAM" id="SSF50630">
    <property type="entry name" value="Acid proteases"/>
    <property type="match status" value="1"/>
</dbReference>
<evidence type="ECO:0000259" key="10">
    <source>
        <dbReference type="PROSITE" id="PS51767"/>
    </source>
</evidence>
<feature type="signal peptide" evidence="9">
    <location>
        <begin position="1"/>
        <end position="18"/>
    </location>
</feature>
<evidence type="ECO:0000256" key="1">
    <source>
        <dbReference type="ARBA" id="ARBA00007447"/>
    </source>
</evidence>
<dbReference type="Gene3D" id="2.40.70.10">
    <property type="entry name" value="Acid Proteases"/>
    <property type="match status" value="2"/>
</dbReference>
<dbReference type="InterPro" id="IPR001461">
    <property type="entry name" value="Aspartic_peptidase_A1"/>
</dbReference>
<evidence type="ECO:0000313" key="11">
    <source>
        <dbReference type="EMBL" id="KAJ9545909.1"/>
    </source>
</evidence>
<feature type="active site" evidence="7">
    <location>
        <position position="350"/>
    </location>
</feature>
<dbReference type="PROSITE" id="PS00141">
    <property type="entry name" value="ASP_PROTEASE"/>
    <property type="match status" value="1"/>
</dbReference>
<keyword evidence="5 8" id="KW-0378">Hydrolase</keyword>
<dbReference type="PRINTS" id="PR00792">
    <property type="entry name" value="PEPSIN"/>
</dbReference>
<dbReference type="Proteomes" id="UP001172457">
    <property type="component" value="Chromosome 6"/>
</dbReference>
<feature type="chain" id="PRO_5041259011" description="Peptidase A1 domain-containing protein" evidence="9">
    <location>
        <begin position="19"/>
        <end position="472"/>
    </location>
</feature>
<protein>
    <recommendedName>
        <fullName evidence="10">Peptidase A1 domain-containing protein</fullName>
    </recommendedName>
</protein>
<accession>A0AA38SNE9</accession>
<dbReference type="InterPro" id="IPR021109">
    <property type="entry name" value="Peptidase_aspartic_dom_sf"/>
</dbReference>
<evidence type="ECO:0000256" key="9">
    <source>
        <dbReference type="SAM" id="SignalP"/>
    </source>
</evidence>
<name>A0AA38SNE9_9ASTR</name>
<dbReference type="FunFam" id="2.40.70.10:FF:000021">
    <property type="entry name" value="Aspartyl protease AED1"/>
    <property type="match status" value="1"/>
</dbReference>
<evidence type="ECO:0000256" key="3">
    <source>
        <dbReference type="ARBA" id="ARBA00022729"/>
    </source>
</evidence>
<evidence type="ECO:0000256" key="2">
    <source>
        <dbReference type="ARBA" id="ARBA00022670"/>
    </source>
</evidence>
<dbReference type="FunFam" id="2.40.70.10:FF:000013">
    <property type="entry name" value="Aspartyl protease AED1"/>
    <property type="match status" value="1"/>
</dbReference>
<dbReference type="PROSITE" id="PS51767">
    <property type="entry name" value="PEPTIDASE_A1"/>
    <property type="match status" value="1"/>
</dbReference>
<dbReference type="InterPro" id="IPR032799">
    <property type="entry name" value="TAXi_C"/>
</dbReference>
<feature type="domain" description="Peptidase A1" evidence="10">
    <location>
        <begin position="132"/>
        <end position="467"/>
    </location>
</feature>
<evidence type="ECO:0000256" key="7">
    <source>
        <dbReference type="PIRSR" id="PIRSR601461-1"/>
    </source>
</evidence>
<dbReference type="Pfam" id="PF14541">
    <property type="entry name" value="TAXi_C"/>
    <property type="match status" value="1"/>
</dbReference>
<organism evidence="11 12">
    <name type="scientific">Centaurea solstitialis</name>
    <name type="common">yellow star-thistle</name>
    <dbReference type="NCBI Taxonomy" id="347529"/>
    <lineage>
        <taxon>Eukaryota</taxon>
        <taxon>Viridiplantae</taxon>
        <taxon>Streptophyta</taxon>
        <taxon>Embryophyta</taxon>
        <taxon>Tracheophyta</taxon>
        <taxon>Spermatophyta</taxon>
        <taxon>Magnoliopsida</taxon>
        <taxon>eudicotyledons</taxon>
        <taxon>Gunneridae</taxon>
        <taxon>Pentapetalae</taxon>
        <taxon>asterids</taxon>
        <taxon>campanulids</taxon>
        <taxon>Asterales</taxon>
        <taxon>Asteraceae</taxon>
        <taxon>Carduoideae</taxon>
        <taxon>Cardueae</taxon>
        <taxon>Centaureinae</taxon>
        <taxon>Centaurea</taxon>
    </lineage>
</organism>
<comment type="similarity">
    <text evidence="1 8">Belongs to the peptidase A1 family.</text>
</comment>
<dbReference type="CDD" id="cd05472">
    <property type="entry name" value="cnd41_like"/>
    <property type="match status" value="1"/>
</dbReference>
<dbReference type="EMBL" id="JARYMX010000006">
    <property type="protein sequence ID" value="KAJ9545909.1"/>
    <property type="molecule type" value="Genomic_DNA"/>
</dbReference>
<keyword evidence="12" id="KW-1185">Reference proteome</keyword>
<dbReference type="GO" id="GO:0004190">
    <property type="term" value="F:aspartic-type endopeptidase activity"/>
    <property type="evidence" value="ECO:0007669"/>
    <property type="project" value="UniProtKB-KW"/>
</dbReference>
<dbReference type="Pfam" id="PF14543">
    <property type="entry name" value="TAXi_N"/>
    <property type="match status" value="1"/>
</dbReference>
<dbReference type="PANTHER" id="PTHR13683">
    <property type="entry name" value="ASPARTYL PROTEASES"/>
    <property type="match status" value="1"/>
</dbReference>
<dbReference type="InterPro" id="IPR033873">
    <property type="entry name" value="CND41-like"/>
</dbReference>
<gene>
    <name evidence="11" type="ORF">OSB04_025616</name>
</gene>
<feature type="active site" evidence="7">
    <location>
        <position position="150"/>
    </location>
</feature>
<dbReference type="AlphaFoldDB" id="A0AA38SNE9"/>
<evidence type="ECO:0000256" key="6">
    <source>
        <dbReference type="ARBA" id="ARBA00023157"/>
    </source>
</evidence>
<dbReference type="InterPro" id="IPR032861">
    <property type="entry name" value="TAXi_N"/>
</dbReference>
<dbReference type="InterPro" id="IPR001969">
    <property type="entry name" value="Aspartic_peptidase_AS"/>
</dbReference>
<evidence type="ECO:0000256" key="4">
    <source>
        <dbReference type="ARBA" id="ARBA00022750"/>
    </source>
</evidence>
<keyword evidence="3 9" id="KW-0732">Signal</keyword>
<comment type="caution">
    <text evidence="11">The sequence shown here is derived from an EMBL/GenBank/DDBJ whole genome shotgun (WGS) entry which is preliminary data.</text>
</comment>
<reference evidence="11" key="1">
    <citation type="submission" date="2023-03" db="EMBL/GenBank/DDBJ databases">
        <title>Chromosome-scale reference genome and RAD-based genetic map of yellow starthistle (Centaurea solstitialis) reveal putative structural variation and QTLs associated with invader traits.</title>
        <authorList>
            <person name="Reatini B."/>
            <person name="Cang F.A."/>
            <person name="Jiang Q."/>
            <person name="Mckibben M.T.W."/>
            <person name="Barker M.S."/>
            <person name="Rieseberg L.H."/>
            <person name="Dlugosch K.M."/>
        </authorList>
    </citation>
    <scope>NUCLEOTIDE SEQUENCE</scope>
    <source>
        <strain evidence="11">CAN-66</strain>
        <tissue evidence="11">Leaf</tissue>
    </source>
</reference>
<evidence type="ECO:0000256" key="5">
    <source>
        <dbReference type="ARBA" id="ARBA00022801"/>
    </source>
</evidence>
<evidence type="ECO:0000313" key="12">
    <source>
        <dbReference type="Proteomes" id="UP001172457"/>
    </source>
</evidence>
<keyword evidence="6" id="KW-1015">Disulfide bond</keyword>